<dbReference type="EMBL" id="JABFRW010000055">
    <property type="protein sequence ID" value="NOT33551.1"/>
    <property type="molecule type" value="Genomic_DNA"/>
</dbReference>
<evidence type="ECO:0000256" key="1">
    <source>
        <dbReference type="SAM" id="Coils"/>
    </source>
</evidence>
<sequence length="329" mass="35885">MNHPSHSSNRGAIALSLLLASCLVTGLMLEPSFNAVVTPVGRSLAVIGMRAVSNGARLAHERLARVSDQLSDWAPLNARADRRVLVMSTATSWDAQVANCDGPEDATAAGGKSEKSSSYSFRNDDFSMALIEPGKGSTVWMSNSDDTRMLGRLQREEKGPFMWFRKSGAHYIVRDPETLDDARDIVGPQELLGRSQGRLGARQGSFGGAQGRLGARQGRLGARMGTLAGREVKLQLALQSERLSSSERRDIERSLDRLEVEREAIQNEMEALSSQQSELGAVQSQLGAVQAELGARQAEISKRVGREMRALADRAMRDGTARRLRFDSY</sequence>
<accession>A0A849SGG6</accession>
<dbReference type="Proteomes" id="UP000580839">
    <property type="component" value="Unassembled WGS sequence"/>
</dbReference>
<comment type="caution">
    <text evidence="2">The sequence shown here is derived from an EMBL/GenBank/DDBJ whole genome shotgun (WGS) entry which is preliminary data.</text>
</comment>
<reference evidence="2 3" key="1">
    <citation type="submission" date="2020-04" db="EMBL/GenBank/DDBJ databases">
        <title>Metagenomic profiling of ammonia- and methane-oxidizing microorganisms in a Dutch drinking water treatment plant.</title>
        <authorList>
            <person name="Poghosyan L."/>
            <person name="Leucker S."/>
        </authorList>
    </citation>
    <scope>NUCLEOTIDE SEQUENCE [LARGE SCALE GENOMIC DNA]</scope>
    <source>
        <strain evidence="2">S-RSF-IL-03</strain>
    </source>
</reference>
<evidence type="ECO:0000313" key="3">
    <source>
        <dbReference type="Proteomes" id="UP000580839"/>
    </source>
</evidence>
<keyword evidence="1" id="KW-0175">Coiled coil</keyword>
<name>A0A849SGG6_UNCEI</name>
<gene>
    <name evidence="2" type="ORF">HOP12_05190</name>
</gene>
<evidence type="ECO:0000313" key="2">
    <source>
        <dbReference type="EMBL" id="NOT33551.1"/>
    </source>
</evidence>
<dbReference type="AlphaFoldDB" id="A0A849SGG6"/>
<protein>
    <submittedName>
        <fullName evidence="2">Uncharacterized protein</fullName>
    </submittedName>
</protein>
<feature type="coiled-coil region" evidence="1">
    <location>
        <begin position="248"/>
        <end position="275"/>
    </location>
</feature>
<organism evidence="2 3">
    <name type="scientific">Eiseniibacteriota bacterium</name>
    <dbReference type="NCBI Taxonomy" id="2212470"/>
    <lineage>
        <taxon>Bacteria</taxon>
        <taxon>Candidatus Eiseniibacteriota</taxon>
    </lineage>
</organism>
<proteinExistence type="predicted"/>